<dbReference type="AlphaFoldDB" id="A0A919H679"/>
<comment type="caution">
    <text evidence="3">The sequence shown here is derived from an EMBL/GenBank/DDBJ whole genome shotgun (WGS) entry which is preliminary data.</text>
</comment>
<reference evidence="3" key="1">
    <citation type="submission" date="2020-09" db="EMBL/GenBank/DDBJ databases">
        <title>Whole genome shotgun sequence of Streptomyces xanthophaeus NBRC 12829.</title>
        <authorList>
            <person name="Komaki H."/>
            <person name="Tamura T."/>
        </authorList>
    </citation>
    <scope>NUCLEOTIDE SEQUENCE</scope>
    <source>
        <strain evidence="3">NBRC 12829</strain>
    </source>
</reference>
<organism evidence="3 4">
    <name type="scientific">Streptomyces xanthophaeus</name>
    <dbReference type="NCBI Taxonomy" id="67385"/>
    <lineage>
        <taxon>Bacteria</taxon>
        <taxon>Bacillati</taxon>
        <taxon>Actinomycetota</taxon>
        <taxon>Actinomycetes</taxon>
        <taxon>Kitasatosporales</taxon>
        <taxon>Streptomycetaceae</taxon>
        <taxon>Streptomyces</taxon>
    </lineage>
</organism>
<evidence type="ECO:0000256" key="1">
    <source>
        <dbReference type="SAM" id="MobiDB-lite"/>
    </source>
</evidence>
<evidence type="ECO:0000256" key="2">
    <source>
        <dbReference type="SAM" id="Phobius"/>
    </source>
</evidence>
<feature type="transmembrane region" description="Helical" evidence="2">
    <location>
        <begin position="32"/>
        <end position="51"/>
    </location>
</feature>
<feature type="region of interest" description="Disordered" evidence="1">
    <location>
        <begin position="1"/>
        <end position="21"/>
    </location>
</feature>
<feature type="compositionally biased region" description="Low complexity" evidence="1">
    <location>
        <begin position="1"/>
        <end position="19"/>
    </location>
</feature>
<name>A0A919H679_9ACTN</name>
<sequence>MTATATATATTATDSDTADPVAVSRTLPVWPLWLLTMTFFSTTVGVSAGLVESLAGAGLPSVIRAVGAGFLSTAGLCLTAVPAVFQMRKRR</sequence>
<evidence type="ECO:0000313" key="3">
    <source>
        <dbReference type="EMBL" id="GHI90435.1"/>
    </source>
</evidence>
<dbReference type="Proteomes" id="UP000600026">
    <property type="component" value="Unassembled WGS sequence"/>
</dbReference>
<proteinExistence type="predicted"/>
<accession>A0A919H679</accession>
<dbReference type="RefSeq" id="WP_031143099.1">
    <property type="nucleotide sequence ID" value="NZ_BNEE01000011.1"/>
</dbReference>
<keyword evidence="2" id="KW-1133">Transmembrane helix</keyword>
<protein>
    <submittedName>
        <fullName evidence="3">Uncharacterized protein</fullName>
    </submittedName>
</protein>
<keyword evidence="4" id="KW-1185">Reference proteome</keyword>
<evidence type="ECO:0000313" key="4">
    <source>
        <dbReference type="Proteomes" id="UP000600026"/>
    </source>
</evidence>
<dbReference type="EMBL" id="BNEE01000011">
    <property type="protein sequence ID" value="GHI90435.1"/>
    <property type="molecule type" value="Genomic_DNA"/>
</dbReference>
<keyword evidence="2" id="KW-0472">Membrane</keyword>
<keyword evidence="2" id="KW-0812">Transmembrane</keyword>
<feature type="transmembrane region" description="Helical" evidence="2">
    <location>
        <begin position="63"/>
        <end position="85"/>
    </location>
</feature>
<gene>
    <name evidence="3" type="ORF">Sxan_77990</name>
</gene>